<protein>
    <submittedName>
        <fullName evidence="2">DUF2975 domain-containing protein</fullName>
    </submittedName>
</protein>
<accession>A0ABU8HFW7</accession>
<dbReference type="InterPro" id="IPR021354">
    <property type="entry name" value="DUF2975"/>
</dbReference>
<evidence type="ECO:0000313" key="3">
    <source>
        <dbReference type="Proteomes" id="UP001312865"/>
    </source>
</evidence>
<name>A0ABU8HFW7_9BACI</name>
<sequence length="162" mass="18126">MNKRSIPYILNFTLVMGILITLMLLLGTPLILTAFFKSQYQLLDQNLVWIVTICIYLCAAPYVLSLFKLRKIAGLVVKRKPFSNENVKALKVIAVSSFSEIVIFIGCVSYLKLSVNFFKDVLLAGPLLIVIFICVTIGLLCLVLAQLLEVAINIKEENDKTI</sequence>
<gene>
    <name evidence="2" type="ORF">WAK64_12845</name>
</gene>
<evidence type="ECO:0000256" key="1">
    <source>
        <dbReference type="SAM" id="Phobius"/>
    </source>
</evidence>
<dbReference type="RefSeq" id="WP_336587386.1">
    <property type="nucleotide sequence ID" value="NZ_JBBAXC010000010.1"/>
</dbReference>
<reference evidence="2 3" key="1">
    <citation type="journal article" date="2018" name="J. Microbiol.">
        <title>Bacillus spongiae sp. nov., isolated from sponge of Jeju Island.</title>
        <authorList>
            <person name="Lee G.E."/>
            <person name="Im W.T."/>
            <person name="Park J.S."/>
        </authorList>
    </citation>
    <scope>NUCLEOTIDE SEQUENCE [LARGE SCALE GENOMIC DNA]</scope>
    <source>
        <strain evidence="2 3">135PIL107-10</strain>
    </source>
</reference>
<dbReference type="EMBL" id="JBBAXC010000010">
    <property type="protein sequence ID" value="MEI5907943.1"/>
    <property type="molecule type" value="Genomic_DNA"/>
</dbReference>
<keyword evidence="3" id="KW-1185">Reference proteome</keyword>
<feature type="transmembrane region" description="Helical" evidence="1">
    <location>
        <begin position="123"/>
        <end position="145"/>
    </location>
</feature>
<keyword evidence="1" id="KW-0472">Membrane</keyword>
<feature type="transmembrane region" description="Helical" evidence="1">
    <location>
        <begin position="89"/>
        <end position="111"/>
    </location>
</feature>
<feature type="transmembrane region" description="Helical" evidence="1">
    <location>
        <begin position="12"/>
        <end position="35"/>
    </location>
</feature>
<evidence type="ECO:0000313" key="2">
    <source>
        <dbReference type="EMBL" id="MEI5907943.1"/>
    </source>
</evidence>
<organism evidence="2 3">
    <name type="scientific">Bacillus spongiae</name>
    <dbReference type="NCBI Taxonomy" id="2683610"/>
    <lineage>
        <taxon>Bacteria</taxon>
        <taxon>Bacillati</taxon>
        <taxon>Bacillota</taxon>
        <taxon>Bacilli</taxon>
        <taxon>Bacillales</taxon>
        <taxon>Bacillaceae</taxon>
        <taxon>Bacillus</taxon>
    </lineage>
</organism>
<feature type="transmembrane region" description="Helical" evidence="1">
    <location>
        <begin position="47"/>
        <end position="69"/>
    </location>
</feature>
<comment type="caution">
    <text evidence="2">The sequence shown here is derived from an EMBL/GenBank/DDBJ whole genome shotgun (WGS) entry which is preliminary data.</text>
</comment>
<dbReference type="Pfam" id="PF11188">
    <property type="entry name" value="DUF2975"/>
    <property type="match status" value="1"/>
</dbReference>
<keyword evidence="1" id="KW-0812">Transmembrane</keyword>
<proteinExistence type="predicted"/>
<keyword evidence="1" id="KW-1133">Transmembrane helix</keyword>
<dbReference type="Proteomes" id="UP001312865">
    <property type="component" value="Unassembled WGS sequence"/>
</dbReference>